<gene>
    <name evidence="2" type="ORF">V5799_032705</name>
</gene>
<evidence type="ECO:0000313" key="2">
    <source>
        <dbReference type="EMBL" id="KAK8764688.1"/>
    </source>
</evidence>
<proteinExistence type="predicted"/>
<dbReference type="SUPFAM" id="SSF55486">
    <property type="entry name" value="Metalloproteases ('zincins'), catalytic domain"/>
    <property type="match status" value="1"/>
</dbReference>
<evidence type="ECO:0000313" key="3">
    <source>
        <dbReference type="Proteomes" id="UP001321473"/>
    </source>
</evidence>
<comment type="caution">
    <text evidence="2">The sequence shown here is derived from an EMBL/GenBank/DDBJ whole genome shotgun (WGS) entry which is preliminary data.</text>
</comment>
<sequence>MARAISGRKRSWNVPLLAARRPARVLNVPSHEMVGDEAANPPGPRCLSAALMLLATLCLSGLAALLWALVHAAIDDAPTLPEVPSFCCPDAIETITALANLTINPCTDFLNYACYKKNELDQKAIAVGVLTSTVLHPTLHGKLRSPVGDLLRMHHRSCLVSAINNLFSPENAVGAIIDIFRRWSGSTEYTIDLVRLVGLLHFRYNIFSVLKWDRDVLRGTNFTGPVISFLYAPQILSPLAASSIQVEDSMFTAAQRHIGRNIPRAAMSSLIARFRAAKIIFEENIFVGKLSLLDKSIPNANMSSWKDALSSFALIGLEDPPNIERVVHVLIDKDILVQEAALIYFSVHAASLLFYEEVSKEHHTLSLTVRASFCDDQIVKIYPLWDMVSTQQMTSPERDAVVLALFDTVAAAVLAEAEAAFSVIVDINQMRNLLEDVRIVLAANLTAPYGRLLPSLSENYFENKFELREFHYQVKSVNDARRLPGLYRFRSNLFQAFVDRAGAQIVISASVYSLLSFNNGSSGGGSVDGGDTSISIVNAAVLGVMIADVLWEVLLVATNWPSHTRHDLFQHMRCLHNFTGGVLTTSLRFPVLSLRATLRVVSTPHWHHRATTFGFHSLSASQVFFMLFLVHHSCHSLATGSGKPGMKVSTFLRHFEEFCEAFGCDQITGAERSACKNGRG</sequence>
<dbReference type="AlphaFoldDB" id="A0AAQ4DQE8"/>
<name>A0AAQ4DQE8_AMBAM</name>
<keyword evidence="1" id="KW-0812">Transmembrane</keyword>
<keyword evidence="1" id="KW-0472">Membrane</keyword>
<reference evidence="2 3" key="1">
    <citation type="journal article" date="2023" name="Arcadia Sci">
        <title>De novo assembly of a long-read Amblyomma americanum tick genome.</title>
        <authorList>
            <person name="Chou S."/>
            <person name="Poskanzer K.E."/>
            <person name="Rollins M."/>
            <person name="Thuy-Boun P.S."/>
        </authorList>
    </citation>
    <scope>NUCLEOTIDE SEQUENCE [LARGE SCALE GENOMIC DNA]</scope>
    <source>
        <strain evidence="2">F_SG_1</strain>
        <tissue evidence="2">Salivary glands</tissue>
    </source>
</reference>
<dbReference type="Proteomes" id="UP001321473">
    <property type="component" value="Unassembled WGS sequence"/>
</dbReference>
<keyword evidence="3" id="KW-1185">Reference proteome</keyword>
<evidence type="ECO:0000256" key="1">
    <source>
        <dbReference type="SAM" id="Phobius"/>
    </source>
</evidence>
<keyword evidence="1" id="KW-1133">Transmembrane helix</keyword>
<accession>A0AAQ4DQE8</accession>
<organism evidence="2 3">
    <name type="scientific">Amblyomma americanum</name>
    <name type="common">Lone star tick</name>
    <dbReference type="NCBI Taxonomy" id="6943"/>
    <lineage>
        <taxon>Eukaryota</taxon>
        <taxon>Metazoa</taxon>
        <taxon>Ecdysozoa</taxon>
        <taxon>Arthropoda</taxon>
        <taxon>Chelicerata</taxon>
        <taxon>Arachnida</taxon>
        <taxon>Acari</taxon>
        <taxon>Parasitiformes</taxon>
        <taxon>Ixodida</taxon>
        <taxon>Ixodoidea</taxon>
        <taxon>Ixodidae</taxon>
        <taxon>Amblyomminae</taxon>
        <taxon>Amblyomma</taxon>
    </lineage>
</organism>
<protein>
    <submittedName>
        <fullName evidence="2">Uncharacterized protein</fullName>
    </submittedName>
</protein>
<dbReference type="EMBL" id="JARKHS020028095">
    <property type="protein sequence ID" value="KAK8764688.1"/>
    <property type="molecule type" value="Genomic_DNA"/>
</dbReference>
<feature type="transmembrane region" description="Helical" evidence="1">
    <location>
        <begin position="49"/>
        <end position="70"/>
    </location>
</feature>